<protein>
    <submittedName>
        <fullName evidence="1">Uncharacterized protein</fullName>
    </submittedName>
</protein>
<evidence type="ECO:0000313" key="1">
    <source>
        <dbReference type="EMBL" id="HGL17226.1"/>
    </source>
</evidence>
<accession>A0A7V3ZXI1</accession>
<proteinExistence type="predicted"/>
<comment type="caution">
    <text evidence="1">The sequence shown here is derived from an EMBL/GenBank/DDBJ whole genome shotgun (WGS) entry which is preliminary data.</text>
</comment>
<sequence length="227" mass="26649">MNSEREEYIRNLEKIIAQFLKPLKDIPFEVVMKAVSGHEVIPFDKKNPDDARLLEDLIEAARIATKTAYQKGIFTRRENEVGNRIEPFMIEALKKIGLKADRPKTKEDKKKATGYPDILVYDRKGRPTYLECKTYNERNYQSTQRTFYFSPAERPEDFKVIYDARHLIISFKIESVERNGKRVFVPVYWKIFSTNNLVGQIKHEFNSTNKQMYREEALLAEGGIEEN</sequence>
<dbReference type="EMBL" id="DTDJ01000023">
    <property type="protein sequence ID" value="HGL17226.1"/>
    <property type="molecule type" value="Genomic_DNA"/>
</dbReference>
<organism evidence="1">
    <name type="scientific">candidate division WOR-3 bacterium</name>
    <dbReference type="NCBI Taxonomy" id="2052148"/>
    <lineage>
        <taxon>Bacteria</taxon>
        <taxon>Bacteria division WOR-3</taxon>
    </lineage>
</organism>
<dbReference type="AlphaFoldDB" id="A0A7V3ZXI1"/>
<reference evidence="1" key="1">
    <citation type="journal article" date="2020" name="mSystems">
        <title>Genome- and Community-Level Interaction Insights into Carbon Utilization and Element Cycling Functions of Hydrothermarchaeota in Hydrothermal Sediment.</title>
        <authorList>
            <person name="Zhou Z."/>
            <person name="Liu Y."/>
            <person name="Xu W."/>
            <person name="Pan J."/>
            <person name="Luo Z.H."/>
            <person name="Li M."/>
        </authorList>
    </citation>
    <scope>NUCLEOTIDE SEQUENCE [LARGE SCALE GENOMIC DNA]</scope>
    <source>
        <strain evidence="1">SpSt-69</strain>
    </source>
</reference>
<gene>
    <name evidence="1" type="ORF">ENU66_02680</name>
</gene>
<name>A0A7V3ZXI1_UNCW3</name>